<keyword evidence="2" id="KW-1003">Cell membrane</keyword>
<keyword evidence="5 6" id="KW-0472">Membrane</keyword>
<reference evidence="7" key="1">
    <citation type="journal article" date="2021" name="PeerJ">
        <title>Extensive microbial diversity within the chicken gut microbiome revealed by metagenomics and culture.</title>
        <authorList>
            <person name="Gilroy R."/>
            <person name="Ravi A."/>
            <person name="Getino M."/>
            <person name="Pursley I."/>
            <person name="Horton D.L."/>
            <person name="Alikhan N.F."/>
            <person name="Baker D."/>
            <person name="Gharbi K."/>
            <person name="Hall N."/>
            <person name="Watson M."/>
            <person name="Adriaenssens E.M."/>
            <person name="Foster-Nyarko E."/>
            <person name="Jarju S."/>
            <person name="Secka A."/>
            <person name="Antonio M."/>
            <person name="Oren A."/>
            <person name="Chaudhuri R.R."/>
            <person name="La Ragione R."/>
            <person name="Hildebrand F."/>
            <person name="Pallen M.J."/>
        </authorList>
    </citation>
    <scope>NUCLEOTIDE SEQUENCE</scope>
    <source>
        <strain evidence="7">ChiBcec16-3735</strain>
    </source>
</reference>
<feature type="transmembrane region" description="Helical" evidence="6">
    <location>
        <begin position="211"/>
        <end position="229"/>
    </location>
</feature>
<gene>
    <name evidence="7" type="ORF">H9725_07380</name>
</gene>
<accession>A0A9D2FG59</accession>
<feature type="transmembrane region" description="Helical" evidence="6">
    <location>
        <begin position="45"/>
        <end position="66"/>
    </location>
</feature>
<evidence type="ECO:0000313" key="7">
    <source>
        <dbReference type="EMBL" id="HIZ58385.1"/>
    </source>
</evidence>
<feature type="transmembrane region" description="Helical" evidence="6">
    <location>
        <begin position="126"/>
        <end position="147"/>
    </location>
</feature>
<feature type="transmembrane region" description="Helical" evidence="6">
    <location>
        <begin position="96"/>
        <end position="120"/>
    </location>
</feature>
<dbReference type="PANTHER" id="PTHR30294:SF29">
    <property type="entry name" value="MULTIDRUG ABC TRANSPORTER PERMEASE YBHS-RELATED"/>
    <property type="match status" value="1"/>
</dbReference>
<evidence type="ECO:0000256" key="1">
    <source>
        <dbReference type="ARBA" id="ARBA00004651"/>
    </source>
</evidence>
<evidence type="ECO:0000313" key="8">
    <source>
        <dbReference type="Proteomes" id="UP000824065"/>
    </source>
</evidence>
<dbReference type="EMBL" id="DXBJ01000050">
    <property type="protein sequence ID" value="HIZ58385.1"/>
    <property type="molecule type" value="Genomic_DNA"/>
</dbReference>
<keyword evidence="3 6" id="KW-0812">Transmembrane</keyword>
<feature type="transmembrane region" description="Helical" evidence="6">
    <location>
        <begin position="159"/>
        <end position="178"/>
    </location>
</feature>
<dbReference type="PANTHER" id="PTHR30294">
    <property type="entry name" value="MEMBRANE COMPONENT OF ABC TRANSPORTER YHHJ-RELATED"/>
    <property type="match status" value="1"/>
</dbReference>
<evidence type="ECO:0000256" key="2">
    <source>
        <dbReference type="ARBA" id="ARBA00022475"/>
    </source>
</evidence>
<comment type="caution">
    <text evidence="7">The sequence shown here is derived from an EMBL/GenBank/DDBJ whole genome shotgun (WGS) entry which is preliminary data.</text>
</comment>
<feature type="transmembrane region" description="Helical" evidence="6">
    <location>
        <begin position="12"/>
        <end position="33"/>
    </location>
</feature>
<reference evidence="7" key="2">
    <citation type="submission" date="2021-04" db="EMBL/GenBank/DDBJ databases">
        <authorList>
            <person name="Gilroy R."/>
        </authorList>
    </citation>
    <scope>NUCLEOTIDE SEQUENCE</scope>
    <source>
        <strain evidence="7">ChiBcec16-3735</strain>
    </source>
</reference>
<proteinExistence type="predicted"/>
<dbReference type="AlphaFoldDB" id="A0A9D2FG59"/>
<comment type="subcellular location">
    <subcellularLocation>
        <location evidence="1">Cell membrane</location>
        <topology evidence="1">Multi-pass membrane protein</topology>
    </subcellularLocation>
</comment>
<dbReference type="GO" id="GO:0005886">
    <property type="term" value="C:plasma membrane"/>
    <property type="evidence" value="ECO:0007669"/>
    <property type="project" value="UniProtKB-SubCell"/>
</dbReference>
<dbReference type="Pfam" id="PF12679">
    <property type="entry name" value="ABC2_membrane_2"/>
    <property type="match status" value="1"/>
</dbReference>
<evidence type="ECO:0000256" key="3">
    <source>
        <dbReference type="ARBA" id="ARBA00022692"/>
    </source>
</evidence>
<dbReference type="GO" id="GO:0140359">
    <property type="term" value="F:ABC-type transporter activity"/>
    <property type="evidence" value="ECO:0007669"/>
    <property type="project" value="InterPro"/>
</dbReference>
<evidence type="ECO:0000256" key="5">
    <source>
        <dbReference type="ARBA" id="ARBA00023136"/>
    </source>
</evidence>
<evidence type="ECO:0000256" key="6">
    <source>
        <dbReference type="SAM" id="Phobius"/>
    </source>
</evidence>
<dbReference type="InterPro" id="IPR051449">
    <property type="entry name" value="ABC-2_transporter_component"/>
</dbReference>
<organism evidence="7 8">
    <name type="scientific">Candidatus Faecalibacterium gallistercoris</name>
    <dbReference type="NCBI Taxonomy" id="2838579"/>
    <lineage>
        <taxon>Bacteria</taxon>
        <taxon>Bacillati</taxon>
        <taxon>Bacillota</taxon>
        <taxon>Clostridia</taxon>
        <taxon>Eubacteriales</taxon>
        <taxon>Oscillospiraceae</taxon>
        <taxon>Faecalibacterium</taxon>
    </lineage>
</organism>
<sequence length="290" mass="30785">MTAIFVREVRSAFSGMMGWLLTAFLVAASGLYFMANNLGFGLTDFGYYTLYQTSFVLLVYVPVLAMRSLAGERHARTDQLLLTSPVPAWGIVLGKYLAMCAVFALPCLADAAMILALRLLGSTGTALASNFASLLGYYLLGCAAIALCEWISGLTENQIVAAVLGFAALLLAFLMPSLRSLFSAGSAAALVIFTLLAAGASVLAGLRSRSLTLGCVLFAVLAAGISALFLFRSGWLTGAFSAVLEALCLFAPFERFVNGSFSVQAVVYYLSAAGLFLFFAAQGLEKRRWV</sequence>
<feature type="transmembrane region" description="Helical" evidence="6">
    <location>
        <begin position="265"/>
        <end position="284"/>
    </location>
</feature>
<keyword evidence="4 6" id="KW-1133">Transmembrane helix</keyword>
<protein>
    <submittedName>
        <fullName evidence="7">ABC transporter permease subunit</fullName>
    </submittedName>
</protein>
<evidence type="ECO:0000256" key="4">
    <source>
        <dbReference type="ARBA" id="ARBA00022989"/>
    </source>
</evidence>
<name>A0A9D2FG59_9FIRM</name>
<dbReference type="Proteomes" id="UP000824065">
    <property type="component" value="Unassembled WGS sequence"/>
</dbReference>
<feature type="transmembrane region" description="Helical" evidence="6">
    <location>
        <begin position="184"/>
        <end position="204"/>
    </location>
</feature>